<reference evidence="2 3" key="1">
    <citation type="submission" date="2018-10" db="EMBL/GenBank/DDBJ databases">
        <title>Draft genome of Mycobacterium hodleri strain B.</title>
        <authorList>
            <person name="Amande T.J."/>
            <person name="Mcgenity T.J."/>
        </authorList>
    </citation>
    <scope>NUCLEOTIDE SEQUENCE [LARGE SCALE GENOMIC DNA]</scope>
    <source>
        <strain evidence="2 3">B</strain>
    </source>
</reference>
<organism evidence="2 3">
    <name type="scientific">Mycolicibacterium hodleri</name>
    <dbReference type="NCBI Taxonomy" id="49897"/>
    <lineage>
        <taxon>Bacteria</taxon>
        <taxon>Bacillati</taxon>
        <taxon>Actinomycetota</taxon>
        <taxon>Actinomycetes</taxon>
        <taxon>Mycobacteriales</taxon>
        <taxon>Mycobacteriaceae</taxon>
        <taxon>Mycolicibacterium</taxon>
    </lineage>
</organism>
<proteinExistence type="predicted"/>
<evidence type="ECO:0000313" key="2">
    <source>
        <dbReference type="EMBL" id="TQR82418.1"/>
    </source>
</evidence>
<keyword evidence="1" id="KW-0812">Transmembrane</keyword>
<protein>
    <submittedName>
        <fullName evidence="2">DUF732 domain-containing protein</fullName>
    </submittedName>
</protein>
<comment type="caution">
    <text evidence="2">The sequence shown here is derived from an EMBL/GenBank/DDBJ whole genome shotgun (WGS) entry which is preliminary data.</text>
</comment>
<evidence type="ECO:0000256" key="1">
    <source>
        <dbReference type="SAM" id="Phobius"/>
    </source>
</evidence>
<name>A0A544VR06_9MYCO</name>
<keyword evidence="1" id="KW-0472">Membrane</keyword>
<feature type="transmembrane region" description="Helical" evidence="1">
    <location>
        <begin position="41"/>
        <end position="62"/>
    </location>
</feature>
<accession>A0A544VR06</accession>
<keyword evidence="1" id="KW-1133">Transmembrane helix</keyword>
<dbReference type="AlphaFoldDB" id="A0A544VR06"/>
<dbReference type="Proteomes" id="UP000315759">
    <property type="component" value="Unassembled WGS sequence"/>
</dbReference>
<dbReference type="EMBL" id="VIFX01000075">
    <property type="protein sequence ID" value="TQR82418.1"/>
    <property type="molecule type" value="Genomic_DNA"/>
</dbReference>
<sequence length="132" mass="13919">MKTDLMNDRVACAHSSRPTAAGDVRVWSTRTSLPRNRRPRAVHVALLAIAVGIGVATAPTAIADEAGYLQRLQSRLAYLTAQQLLTEGYKVCQLTHSGHPSSDAIEMVSKDLAISVPAAVEIIVAAGGELGC</sequence>
<evidence type="ECO:0000313" key="3">
    <source>
        <dbReference type="Proteomes" id="UP000315759"/>
    </source>
</evidence>
<gene>
    <name evidence="2" type="ORF">D8S82_32215</name>
</gene>
<keyword evidence="3" id="KW-1185">Reference proteome</keyword>